<feature type="region of interest" description="Disordered" evidence="1">
    <location>
        <begin position="93"/>
        <end position="136"/>
    </location>
</feature>
<protein>
    <submittedName>
        <fullName evidence="2">Uncharacterized protein</fullName>
    </submittedName>
</protein>
<name>A0ABS1DBK4_9PROT</name>
<reference evidence="2 3" key="1">
    <citation type="journal article" date="2020" name="Microorganisms">
        <title>Osmotic Adaptation and Compatible Solute Biosynthesis of Phototrophic Bacteria as Revealed from Genome Analyses.</title>
        <authorList>
            <person name="Imhoff J.F."/>
            <person name="Rahn T."/>
            <person name="Kunzel S."/>
            <person name="Keller A."/>
            <person name="Neulinger S.C."/>
        </authorList>
    </citation>
    <scope>NUCLEOTIDE SEQUENCE [LARGE SCALE GENOMIC DNA]</scope>
    <source>
        <strain evidence="2 3">DSM 9895</strain>
    </source>
</reference>
<keyword evidence="3" id="KW-1185">Reference proteome</keyword>
<dbReference type="Proteomes" id="UP001296873">
    <property type="component" value="Unassembled WGS sequence"/>
</dbReference>
<evidence type="ECO:0000313" key="3">
    <source>
        <dbReference type="Proteomes" id="UP001296873"/>
    </source>
</evidence>
<organism evidence="2 3">
    <name type="scientific">Rhodovibrio sodomensis</name>
    <dbReference type="NCBI Taxonomy" id="1088"/>
    <lineage>
        <taxon>Bacteria</taxon>
        <taxon>Pseudomonadati</taxon>
        <taxon>Pseudomonadota</taxon>
        <taxon>Alphaproteobacteria</taxon>
        <taxon>Rhodospirillales</taxon>
        <taxon>Rhodovibrionaceae</taxon>
        <taxon>Rhodovibrio</taxon>
    </lineage>
</organism>
<proteinExistence type="predicted"/>
<gene>
    <name evidence="2" type="ORF">CKO28_02680</name>
</gene>
<comment type="caution">
    <text evidence="2">The sequence shown here is derived from an EMBL/GenBank/DDBJ whole genome shotgun (WGS) entry which is preliminary data.</text>
</comment>
<evidence type="ECO:0000256" key="1">
    <source>
        <dbReference type="SAM" id="MobiDB-lite"/>
    </source>
</evidence>
<feature type="compositionally biased region" description="Acidic residues" evidence="1">
    <location>
        <begin position="112"/>
        <end position="126"/>
    </location>
</feature>
<accession>A0ABS1DBK4</accession>
<dbReference type="EMBL" id="NRRL01000003">
    <property type="protein sequence ID" value="MBK1666948.1"/>
    <property type="molecule type" value="Genomic_DNA"/>
</dbReference>
<sequence length="136" mass="15808">MRRLEELEAKRAEVERRRKLLRDRFEERMRDFDRMNELIDAEIEIAQRCESDRLRRNATAIAHRLLAKGIDVFEELKAQAIDEALIERLKEKERGASAPANTYGPTARSEGIEGEEPFPEDELIDEEAIRSRIAGT</sequence>
<evidence type="ECO:0000313" key="2">
    <source>
        <dbReference type="EMBL" id="MBK1666948.1"/>
    </source>
</evidence>